<protein>
    <submittedName>
        <fullName evidence="2">Uncharacterized protein</fullName>
    </submittedName>
</protein>
<sequence>MSFLDSLLGLFGKKPVAPKPVNQNTNNTTVSRPRNRQVYEGRSAETPEWAKDVAPAEIIGLLNKHITCRYAPKFEIKRIMSTQMGPDGNLIPEYDGIAGDCGALKNFGLKVAKQNGLSMPYRYVDLNTAYRACCDNPKKCPFFLAAEGENDAVNSRRR</sequence>
<evidence type="ECO:0000313" key="3">
    <source>
        <dbReference type="Proteomes" id="UP001238163"/>
    </source>
</evidence>
<evidence type="ECO:0000313" key="2">
    <source>
        <dbReference type="EMBL" id="MDQ0289293.1"/>
    </source>
</evidence>
<feature type="region of interest" description="Disordered" evidence="1">
    <location>
        <begin position="17"/>
        <end position="36"/>
    </location>
</feature>
<accession>A0AAE3VF12</accession>
<comment type="caution">
    <text evidence="2">The sequence shown here is derived from an EMBL/GenBank/DDBJ whole genome shotgun (WGS) entry which is preliminary data.</text>
</comment>
<feature type="compositionally biased region" description="Polar residues" evidence="1">
    <location>
        <begin position="21"/>
        <end position="32"/>
    </location>
</feature>
<dbReference type="AlphaFoldDB" id="A0AAE3VF12"/>
<dbReference type="RefSeq" id="WP_307260707.1">
    <property type="nucleotide sequence ID" value="NZ_JAUSVL010000001.1"/>
</dbReference>
<keyword evidence="3" id="KW-1185">Reference proteome</keyword>
<reference evidence="2" key="1">
    <citation type="submission" date="2023-07" db="EMBL/GenBank/DDBJ databases">
        <title>Genomic Encyclopedia of Type Strains, Phase IV (KMG-IV): sequencing the most valuable type-strain genomes for metagenomic binning, comparative biology and taxonomic classification.</title>
        <authorList>
            <person name="Goeker M."/>
        </authorList>
    </citation>
    <scope>NUCLEOTIDE SEQUENCE</scope>
    <source>
        <strain evidence="2">DSM 24202</strain>
    </source>
</reference>
<proteinExistence type="predicted"/>
<dbReference type="Proteomes" id="UP001238163">
    <property type="component" value="Unassembled WGS sequence"/>
</dbReference>
<evidence type="ECO:0000256" key="1">
    <source>
        <dbReference type="SAM" id="MobiDB-lite"/>
    </source>
</evidence>
<organism evidence="2 3">
    <name type="scientific">Oligosphaera ethanolica</name>
    <dbReference type="NCBI Taxonomy" id="760260"/>
    <lineage>
        <taxon>Bacteria</taxon>
        <taxon>Pseudomonadati</taxon>
        <taxon>Lentisphaerota</taxon>
        <taxon>Oligosphaeria</taxon>
        <taxon>Oligosphaerales</taxon>
        <taxon>Oligosphaeraceae</taxon>
        <taxon>Oligosphaera</taxon>
    </lineage>
</organism>
<name>A0AAE3VF12_9BACT</name>
<gene>
    <name evidence="2" type="ORF">J3R75_001400</name>
</gene>
<dbReference type="EMBL" id="JAUSVL010000001">
    <property type="protein sequence ID" value="MDQ0289293.1"/>
    <property type="molecule type" value="Genomic_DNA"/>
</dbReference>